<dbReference type="InterPro" id="IPR007209">
    <property type="entry name" value="RNaseL-inhib-like_metal-bd_dom"/>
</dbReference>
<evidence type="ECO:0000256" key="1">
    <source>
        <dbReference type="ARBA" id="ARBA00022741"/>
    </source>
</evidence>
<evidence type="ECO:0000259" key="4">
    <source>
        <dbReference type="PROSITE" id="PS51379"/>
    </source>
</evidence>
<evidence type="ECO:0000313" key="6">
    <source>
        <dbReference type="Proteomes" id="UP000321408"/>
    </source>
</evidence>
<dbReference type="GeneID" id="41328699"/>
<dbReference type="Pfam" id="PF00037">
    <property type="entry name" value="Fer4"/>
    <property type="match status" value="1"/>
</dbReference>
<dbReference type="Pfam" id="PF04068">
    <property type="entry name" value="Fer4_RLI"/>
    <property type="match status" value="1"/>
</dbReference>
<evidence type="ECO:0000259" key="3">
    <source>
        <dbReference type="PROSITE" id="PS50893"/>
    </source>
</evidence>
<keyword evidence="1" id="KW-0547">Nucleotide-binding</keyword>
<gene>
    <name evidence="5" type="ORF">DSAG12_00696</name>
</gene>
<dbReference type="PRINTS" id="PR01868">
    <property type="entry name" value="ABCEFAMILY"/>
</dbReference>
<accession>A0A5B9D783</accession>
<dbReference type="InterPro" id="IPR013283">
    <property type="entry name" value="RLI1"/>
</dbReference>
<name>A0A5B9D783_9ARCH</name>
<dbReference type="RefSeq" id="WP_147661811.1">
    <property type="nucleotide sequence ID" value="NZ_CP042905.2"/>
</dbReference>
<dbReference type="InterPro" id="IPR003593">
    <property type="entry name" value="AAA+_ATPase"/>
</dbReference>
<dbReference type="SUPFAM" id="SSF52540">
    <property type="entry name" value="P-loop containing nucleoside triphosphate hydrolases"/>
    <property type="match status" value="2"/>
</dbReference>
<keyword evidence="2" id="KW-0067">ATP-binding</keyword>
<dbReference type="GO" id="GO:0005524">
    <property type="term" value="F:ATP binding"/>
    <property type="evidence" value="ECO:0007669"/>
    <property type="project" value="UniProtKB-KW"/>
</dbReference>
<dbReference type="PROSITE" id="PS00198">
    <property type="entry name" value="4FE4S_FER_1"/>
    <property type="match status" value="1"/>
</dbReference>
<dbReference type="InterPro" id="IPR017871">
    <property type="entry name" value="ABC_transporter-like_CS"/>
</dbReference>
<dbReference type="Proteomes" id="UP000321408">
    <property type="component" value="Chromosome"/>
</dbReference>
<reference evidence="5 6" key="2">
    <citation type="journal article" date="2024" name="Int. J. Syst. Evol. Microbiol.">
        <title>Promethearchaeum syntrophicum gen. nov., sp. nov., an anaerobic, obligately syntrophic archaeon, the first isolate of the lineage 'Asgard' archaea, and proposal of the new archaeal phylum Promethearchaeota phyl. nov. and kingdom Promethearchaeati regn. nov.</title>
        <authorList>
            <person name="Imachi H."/>
            <person name="Nobu M.K."/>
            <person name="Kato S."/>
            <person name="Takaki Y."/>
            <person name="Miyazaki M."/>
            <person name="Miyata M."/>
            <person name="Ogawara M."/>
            <person name="Saito Y."/>
            <person name="Sakai S."/>
            <person name="Tahara Y.O."/>
            <person name="Takano Y."/>
            <person name="Tasumi E."/>
            <person name="Uematsu K."/>
            <person name="Yoshimura T."/>
            <person name="Itoh T."/>
            <person name="Ohkuma M."/>
            <person name="Takai K."/>
        </authorList>
    </citation>
    <scope>NUCLEOTIDE SEQUENCE [LARGE SCALE GENOMIC DNA]</scope>
    <source>
        <strain evidence="5 6">MK-D1</strain>
    </source>
</reference>
<dbReference type="InterPro" id="IPR017896">
    <property type="entry name" value="4Fe4S_Fe-S-bd"/>
</dbReference>
<reference evidence="5 6" key="1">
    <citation type="journal article" date="2020" name="Nature">
        <title>Isolation of an archaeon at the prokaryote-eukaryote interface.</title>
        <authorList>
            <person name="Imachi H."/>
            <person name="Nobu M.K."/>
            <person name="Nakahara N."/>
            <person name="Morono Y."/>
            <person name="Ogawara M."/>
            <person name="Takaki Y."/>
            <person name="Takano Y."/>
            <person name="Uematsu K."/>
            <person name="Ikuta T."/>
            <person name="Ito M."/>
            <person name="Matsui Y."/>
            <person name="Miyazaki M."/>
            <person name="Murata K."/>
            <person name="Saito Y."/>
            <person name="Sakai S."/>
            <person name="Song C."/>
            <person name="Tasumi E."/>
            <person name="Yamanaka Y."/>
            <person name="Yamaguchi T."/>
            <person name="Kamagata Y."/>
            <person name="Tamaki H."/>
            <person name="Takai K."/>
        </authorList>
    </citation>
    <scope>NUCLEOTIDE SEQUENCE [LARGE SCALE GENOMIC DNA]</scope>
    <source>
        <strain evidence="5 6">MK-D1</strain>
    </source>
</reference>
<organism evidence="5 6">
    <name type="scientific">Promethearchaeum syntrophicum</name>
    <dbReference type="NCBI Taxonomy" id="2594042"/>
    <lineage>
        <taxon>Archaea</taxon>
        <taxon>Promethearchaeati</taxon>
        <taxon>Promethearchaeota</taxon>
        <taxon>Promethearchaeia</taxon>
        <taxon>Promethearchaeales</taxon>
        <taxon>Promethearchaeaceae</taxon>
        <taxon>Promethearchaeum</taxon>
    </lineage>
</organism>
<dbReference type="AlphaFoldDB" id="A0A5B9D783"/>
<feature type="domain" description="ABC transporter" evidence="3">
    <location>
        <begin position="340"/>
        <end position="561"/>
    </location>
</feature>
<feature type="domain" description="4Fe-4S ferredoxin-type" evidence="4">
    <location>
        <begin position="44"/>
        <end position="73"/>
    </location>
</feature>
<dbReference type="GO" id="GO:0016887">
    <property type="term" value="F:ATP hydrolysis activity"/>
    <property type="evidence" value="ECO:0007669"/>
    <property type="project" value="InterPro"/>
</dbReference>
<dbReference type="PROSITE" id="PS00211">
    <property type="entry name" value="ABC_TRANSPORTER_1"/>
    <property type="match status" value="2"/>
</dbReference>
<dbReference type="SMART" id="SM00382">
    <property type="entry name" value="AAA"/>
    <property type="match status" value="2"/>
</dbReference>
<sequence>MRIAVIDRDTCKPTDCSSSPNKPCIKYCPRVRTGDETIVLGEDGFPHLNPLLCSGCGICVKKCPFHCYTIVNVPEKLDSEVTHKYAEDSFTLFRMLLPSKDRVLGVIGQNGIGKSTAMNILSGHQKMNLGLLEDKTPDWDQIIDHFKGSILQDYLKSLKEKTLKIVHKPQEITTIPKFVKGKVKDLLKKIDKTKNMDYIISELSLETILDRDLSVLSGGELQRVAIAAALLREGDCYLIDEPSSYLDVSQRLKMAKLIRNLPGDEKRVVVIEHDLAILDYLSDQICLLYGQPSAYGIISNVQGVRVGINIYLNGYIKDENMRFREEAIKFHQRPAISTGFESSKVLFEFKDMKKKLGSFNLDIYGGEIHAGEVIGILGPNGIGKTTFINLIAGKIKPDNEVKNLKDLKISLKSQYIEYEPDKPVYEILQKIKGSAYFDSPYKKRILKGFRLEELEARSISELSGGELQRVAIADCLTNEADIYLIDEPSAFLDVEMRLNMAMIIRRSIESIKKAAFVVEHDIITQDFICDSLIVFKGEPGIKGITTPPQDLRSGMNEFLRLMNITFRRDLSTGRPRVNKFNSNLDKYQRKIGEYYYIPTKDED</sequence>
<dbReference type="OrthoDB" id="30658at2157"/>
<protein>
    <submittedName>
        <fullName evidence="5">Ribosome biogenesis/translation initiation ATPase RLI</fullName>
    </submittedName>
</protein>
<dbReference type="Gene3D" id="3.40.50.300">
    <property type="entry name" value="P-loop containing nucleotide triphosphate hydrolases"/>
    <property type="match status" value="2"/>
</dbReference>
<keyword evidence="6" id="KW-1185">Reference proteome</keyword>
<evidence type="ECO:0000256" key="2">
    <source>
        <dbReference type="ARBA" id="ARBA00022840"/>
    </source>
</evidence>
<dbReference type="InterPro" id="IPR003439">
    <property type="entry name" value="ABC_transporter-like_ATP-bd"/>
</dbReference>
<proteinExistence type="predicted"/>
<dbReference type="PROSITE" id="PS50893">
    <property type="entry name" value="ABC_TRANSPORTER_2"/>
    <property type="match status" value="2"/>
</dbReference>
<feature type="domain" description="ABC transporter" evidence="3">
    <location>
        <begin position="77"/>
        <end position="314"/>
    </location>
</feature>
<dbReference type="EMBL" id="CP042905">
    <property type="protein sequence ID" value="QEE14875.1"/>
    <property type="molecule type" value="Genomic_DNA"/>
</dbReference>
<dbReference type="PANTHER" id="PTHR19248">
    <property type="entry name" value="ATP-BINDING TRANSPORT PROTEIN-RELATED"/>
    <property type="match status" value="1"/>
</dbReference>
<evidence type="ECO:0000313" key="5">
    <source>
        <dbReference type="EMBL" id="QEE14875.1"/>
    </source>
</evidence>
<dbReference type="FunFam" id="3.40.50.300:FF:001546">
    <property type="entry name" value="RNase L inhibitor homolog"/>
    <property type="match status" value="1"/>
</dbReference>
<dbReference type="InterPro" id="IPR027417">
    <property type="entry name" value="P-loop_NTPase"/>
</dbReference>
<dbReference type="InterPro" id="IPR017900">
    <property type="entry name" value="4Fe4S_Fe_S_CS"/>
</dbReference>
<dbReference type="SUPFAM" id="SSF54862">
    <property type="entry name" value="4Fe-4S ferredoxins"/>
    <property type="match status" value="1"/>
</dbReference>
<dbReference type="KEGG" id="psyt:DSAG12_00696"/>
<dbReference type="NCBIfam" id="NF009945">
    <property type="entry name" value="PRK13409.1"/>
    <property type="match status" value="1"/>
</dbReference>
<dbReference type="GO" id="GO:0016491">
    <property type="term" value="F:oxidoreductase activity"/>
    <property type="evidence" value="ECO:0007669"/>
    <property type="project" value="UniProtKB-ARBA"/>
</dbReference>
<dbReference type="PROSITE" id="PS51379">
    <property type="entry name" value="4FE4S_FER_2"/>
    <property type="match status" value="1"/>
</dbReference>
<dbReference type="Pfam" id="PF00005">
    <property type="entry name" value="ABC_tran"/>
    <property type="match status" value="2"/>
</dbReference>